<proteinExistence type="predicted"/>
<reference evidence="1" key="1">
    <citation type="submission" date="2014-11" db="EMBL/GenBank/DDBJ databases">
        <authorList>
            <person name="Otto D Thomas"/>
            <person name="Naeem Raeece"/>
        </authorList>
    </citation>
    <scope>NUCLEOTIDE SEQUENCE</scope>
</reference>
<accession>A0A0G4GAE8</accession>
<gene>
    <name evidence="1" type="ORF">Cvel_20909</name>
</gene>
<dbReference type="EMBL" id="CDMZ01001013">
    <property type="protein sequence ID" value="CEM25681.1"/>
    <property type="molecule type" value="Genomic_DNA"/>
</dbReference>
<protein>
    <submittedName>
        <fullName evidence="1">Uncharacterized protein</fullName>
    </submittedName>
</protein>
<dbReference type="VEuPathDB" id="CryptoDB:Cvel_20909"/>
<organism evidence="1">
    <name type="scientific">Chromera velia CCMP2878</name>
    <dbReference type="NCBI Taxonomy" id="1169474"/>
    <lineage>
        <taxon>Eukaryota</taxon>
        <taxon>Sar</taxon>
        <taxon>Alveolata</taxon>
        <taxon>Colpodellida</taxon>
        <taxon>Chromeraceae</taxon>
        <taxon>Chromera</taxon>
    </lineage>
</organism>
<evidence type="ECO:0000313" key="1">
    <source>
        <dbReference type="EMBL" id="CEM25681.1"/>
    </source>
</evidence>
<name>A0A0G4GAE8_9ALVE</name>
<dbReference type="AlphaFoldDB" id="A0A0G4GAE8"/>
<sequence>MQTEVTFLGLKISRTGVWPEQSKTDQAELKYLIRDKEFLSCLRSNRGGHIFVSMFDEIGITPNLTRDYSGRDSRGGL</sequence>